<name>W1UCP7_9FIRM</name>
<proteinExistence type="predicted"/>
<feature type="non-terminal residue" evidence="1">
    <location>
        <position position="39"/>
    </location>
</feature>
<dbReference type="Proteomes" id="UP000018840">
    <property type="component" value="Unassembled WGS sequence"/>
</dbReference>
<evidence type="ECO:0000313" key="1">
    <source>
        <dbReference type="EMBL" id="ETI91476.1"/>
    </source>
</evidence>
<protein>
    <submittedName>
        <fullName evidence="1">Uncharacterized protein</fullName>
    </submittedName>
</protein>
<comment type="caution">
    <text evidence="1">The sequence shown here is derived from an EMBL/GenBank/DDBJ whole genome shotgun (WGS) entry which is preliminary data.</text>
</comment>
<dbReference type="EMBL" id="AZMC01000013">
    <property type="protein sequence ID" value="ETI91476.1"/>
    <property type="molecule type" value="Genomic_DNA"/>
</dbReference>
<organism evidence="1 2">
    <name type="scientific">Negativicoccus succinicivorans DORA_17_25</name>
    <dbReference type="NCBI Taxonomy" id="1403945"/>
    <lineage>
        <taxon>Bacteria</taxon>
        <taxon>Bacillati</taxon>
        <taxon>Bacillota</taxon>
        <taxon>Negativicutes</taxon>
        <taxon>Veillonellales</taxon>
        <taxon>Veillonellaceae</taxon>
        <taxon>Negativicoccus</taxon>
    </lineage>
</organism>
<evidence type="ECO:0000313" key="2">
    <source>
        <dbReference type="Proteomes" id="UP000018840"/>
    </source>
</evidence>
<dbReference type="AlphaFoldDB" id="W1UCP7"/>
<gene>
    <name evidence="1" type="ORF">Q612_NSC00013G0003</name>
</gene>
<reference evidence="1 2" key="1">
    <citation type="submission" date="2013-12" db="EMBL/GenBank/DDBJ databases">
        <title>A Varibaculum cambriense genome reconstructed from a premature infant gut community with otherwise low bacterial novelty that shifts toward anaerobic metabolism during the third week of life.</title>
        <authorList>
            <person name="Brown C.T."/>
            <person name="Sharon I."/>
            <person name="Thomas B.C."/>
            <person name="Castelle C.J."/>
            <person name="Morowitz M.J."/>
            <person name="Banfield J.F."/>
        </authorList>
    </citation>
    <scope>NUCLEOTIDE SEQUENCE [LARGE SCALE GENOMIC DNA]</scope>
    <source>
        <strain evidence="2">DORA_17_25</strain>
    </source>
</reference>
<accession>W1UCP7</accession>
<sequence>MYIFYKSDNNINVKSNILNLPIKISVNYNRGLFLKNYFS</sequence>